<dbReference type="SUPFAM" id="SSF109854">
    <property type="entry name" value="DinB/YfiT-like putative metalloenzymes"/>
    <property type="match status" value="1"/>
</dbReference>
<keyword evidence="6" id="KW-1185">Reference proteome</keyword>
<comment type="similarity">
    <text evidence="1">Belongs to the DinB family.</text>
</comment>
<evidence type="ECO:0000313" key="6">
    <source>
        <dbReference type="Proteomes" id="UP000027778"/>
    </source>
</evidence>
<keyword evidence="2 3" id="KW-0479">Metal-binding</keyword>
<dbReference type="eggNOG" id="COG2318">
    <property type="taxonomic scope" value="Bacteria"/>
</dbReference>
<comment type="caution">
    <text evidence="5">The sequence shown here is derived from an EMBL/GenBank/DDBJ whole genome shotgun (WGS) entry which is preliminary data.</text>
</comment>
<evidence type="ECO:0000256" key="3">
    <source>
        <dbReference type="PIRSR" id="PIRSR607837-1"/>
    </source>
</evidence>
<accession>A0A073K8M5</accession>
<reference evidence="5 6" key="1">
    <citation type="submission" date="2014-06" db="EMBL/GenBank/DDBJ databases">
        <title>Draft genome sequence of Bacillus gaemokensis JCM 15801 (MCCC 1A00707).</title>
        <authorList>
            <person name="Lai Q."/>
            <person name="Liu Y."/>
            <person name="Shao Z."/>
        </authorList>
    </citation>
    <scope>NUCLEOTIDE SEQUENCE [LARGE SCALE GENOMIC DNA]</scope>
    <source>
        <strain evidence="5 6">JCM 15801</strain>
    </source>
</reference>
<dbReference type="Gene3D" id="1.20.120.450">
    <property type="entry name" value="dinb family like domain"/>
    <property type="match status" value="1"/>
</dbReference>
<keyword evidence="4" id="KW-0175">Coiled coil</keyword>
<dbReference type="InterPro" id="IPR034660">
    <property type="entry name" value="DinB/YfiT-like"/>
</dbReference>
<dbReference type="PANTHER" id="PTHR37302:SF1">
    <property type="entry name" value="PROTEIN DINB"/>
    <property type="match status" value="1"/>
</dbReference>
<evidence type="ECO:0000256" key="2">
    <source>
        <dbReference type="ARBA" id="ARBA00022723"/>
    </source>
</evidence>
<dbReference type="EMBL" id="JOTM01000023">
    <property type="protein sequence ID" value="KEK22881.1"/>
    <property type="molecule type" value="Genomic_DNA"/>
</dbReference>
<dbReference type="PANTHER" id="PTHR37302">
    <property type="entry name" value="SLR1116 PROTEIN"/>
    <property type="match status" value="1"/>
</dbReference>
<dbReference type="Proteomes" id="UP000027778">
    <property type="component" value="Unassembled WGS sequence"/>
</dbReference>
<dbReference type="AlphaFoldDB" id="A0A073K8M5"/>
<dbReference type="InterPro" id="IPR007837">
    <property type="entry name" value="DinB"/>
</dbReference>
<protein>
    <submittedName>
        <fullName evidence="5">Damage-inducible protein DinB</fullName>
    </submittedName>
</protein>
<dbReference type="RefSeq" id="WP_033676515.1">
    <property type="nucleotide sequence ID" value="NZ_JOTM01000023.1"/>
</dbReference>
<feature type="binding site" evidence="3">
    <location>
        <position position="48"/>
    </location>
    <ligand>
        <name>a divalent metal cation</name>
        <dbReference type="ChEBI" id="CHEBI:60240"/>
    </ligand>
</feature>
<evidence type="ECO:0000256" key="1">
    <source>
        <dbReference type="ARBA" id="ARBA00008635"/>
    </source>
</evidence>
<evidence type="ECO:0000313" key="5">
    <source>
        <dbReference type="EMBL" id="KEK22881.1"/>
    </source>
</evidence>
<sequence>MDNMATQMYHYNVWGNEQIFKHLHTLPRETYHQEIQSVFSSISKVLAHVYLSDLGWLEILSGKSMNYALSLAKELKEKTEANGIKEMEIKFKELSDKLQIFIKQQENLEKDILIKNPSGDQMKMSISEILLHISNHGTYHRGNITAMLRQMGHTSVMTDYGFYLYVKSK</sequence>
<dbReference type="GO" id="GO:0046872">
    <property type="term" value="F:metal ion binding"/>
    <property type="evidence" value="ECO:0007669"/>
    <property type="project" value="UniProtKB-KW"/>
</dbReference>
<dbReference type="STRING" id="574375.AZF08_09855"/>
<feature type="coiled-coil region" evidence="4">
    <location>
        <begin position="84"/>
        <end position="111"/>
    </location>
</feature>
<dbReference type="OrthoDB" id="9811413at2"/>
<gene>
    <name evidence="5" type="ORF">BAGA_15225</name>
</gene>
<proteinExistence type="inferred from homology"/>
<feature type="binding site" evidence="3">
    <location>
        <position position="136"/>
    </location>
    <ligand>
        <name>a divalent metal cation</name>
        <dbReference type="ChEBI" id="CHEBI:60240"/>
    </ligand>
</feature>
<organism evidence="5 6">
    <name type="scientific">Bacillus gaemokensis</name>
    <dbReference type="NCBI Taxonomy" id="574375"/>
    <lineage>
        <taxon>Bacteria</taxon>
        <taxon>Bacillati</taxon>
        <taxon>Bacillota</taxon>
        <taxon>Bacilli</taxon>
        <taxon>Bacillales</taxon>
        <taxon>Bacillaceae</taxon>
        <taxon>Bacillus</taxon>
        <taxon>Bacillus cereus group</taxon>
    </lineage>
</organism>
<feature type="binding site" evidence="3">
    <location>
        <position position="140"/>
    </location>
    <ligand>
        <name>a divalent metal cation</name>
        <dbReference type="ChEBI" id="CHEBI:60240"/>
    </ligand>
</feature>
<evidence type="ECO:0000256" key="4">
    <source>
        <dbReference type="SAM" id="Coils"/>
    </source>
</evidence>
<dbReference type="Pfam" id="PF05163">
    <property type="entry name" value="DinB"/>
    <property type="match status" value="1"/>
</dbReference>
<name>A0A073K8M5_9BACI</name>